<keyword evidence="2" id="KW-0238">DNA-binding</keyword>
<evidence type="ECO:0000313" key="6">
    <source>
        <dbReference type="Proteomes" id="UP000361836"/>
    </source>
</evidence>
<dbReference type="Proteomes" id="UP000361836">
    <property type="component" value="Unassembled WGS sequence"/>
</dbReference>
<dbReference type="Gene3D" id="1.10.10.10">
    <property type="entry name" value="Winged helix-like DNA-binding domain superfamily/Winged helix DNA-binding domain"/>
    <property type="match status" value="1"/>
</dbReference>
<reference evidence="5 6" key="1">
    <citation type="submission" date="2019-10" db="EMBL/GenBank/DDBJ databases">
        <authorList>
            <person name="Wolf R A."/>
        </authorList>
    </citation>
    <scope>NUCLEOTIDE SEQUENCE [LARGE SCALE GENOMIC DNA]</scope>
    <source>
        <strain evidence="5">Collinsella_aerofaciens_MC2</strain>
    </source>
</reference>
<evidence type="ECO:0000256" key="2">
    <source>
        <dbReference type="ARBA" id="ARBA00023125"/>
    </source>
</evidence>
<dbReference type="EMBL" id="CABWIE010000010">
    <property type="protein sequence ID" value="VWL91764.1"/>
    <property type="molecule type" value="Genomic_DNA"/>
</dbReference>
<dbReference type="InterPro" id="IPR036388">
    <property type="entry name" value="WH-like_DNA-bd_sf"/>
</dbReference>
<dbReference type="GO" id="GO:0045892">
    <property type="term" value="P:negative regulation of DNA-templated transcription"/>
    <property type="evidence" value="ECO:0007669"/>
    <property type="project" value="TreeGrafter"/>
</dbReference>
<keyword evidence="1" id="KW-0805">Transcription regulation</keyword>
<dbReference type="CDD" id="cd07377">
    <property type="entry name" value="WHTH_GntR"/>
    <property type="match status" value="1"/>
</dbReference>
<dbReference type="Pfam" id="PF00392">
    <property type="entry name" value="GntR"/>
    <property type="match status" value="1"/>
</dbReference>
<dbReference type="InterPro" id="IPR050679">
    <property type="entry name" value="Bact_HTH_transcr_reg"/>
</dbReference>
<evidence type="ECO:0000256" key="1">
    <source>
        <dbReference type="ARBA" id="ARBA00023015"/>
    </source>
</evidence>
<gene>
    <name evidence="5" type="primary">yvoA_2</name>
    <name evidence="5" type="ORF">KCJAJFAP_02026</name>
</gene>
<proteinExistence type="predicted"/>
<keyword evidence="3" id="KW-0804">Transcription</keyword>
<dbReference type="InterPro" id="IPR028978">
    <property type="entry name" value="Chorismate_lyase_/UTRA_dom_sf"/>
</dbReference>
<dbReference type="PRINTS" id="PR00035">
    <property type="entry name" value="HTHGNTR"/>
</dbReference>
<sequence>MTNRVNNSHIKKDCPTPIYMQVVDYLRENIASGAWEQASKIPSEVELMSTLGVSRGSIKKAISKLVDEGLLEQIQGKGTYVKSKDISFPLTEGLISFSESLIEQGLSFETSILDCEIRKSDEDISRHLGIVEGSDYLHLERVRSVEGEPVMFIENNINMALVPGIETADFVNEGLFAIIERLSGHQIEYSKTSFVAKLADTQRADALGLSTQSPLLQQLQTVYLDNDSAIEYARVWLKSSRFQLGTVFQRRH</sequence>
<dbReference type="InterPro" id="IPR036390">
    <property type="entry name" value="WH_DNA-bd_sf"/>
</dbReference>
<evidence type="ECO:0000313" key="5">
    <source>
        <dbReference type="EMBL" id="VWL91764.1"/>
    </source>
</evidence>
<dbReference type="FunFam" id="1.10.10.10:FF:000079">
    <property type="entry name" value="GntR family transcriptional regulator"/>
    <property type="match status" value="1"/>
</dbReference>
<dbReference type="SMART" id="SM00866">
    <property type="entry name" value="UTRA"/>
    <property type="match status" value="1"/>
</dbReference>
<dbReference type="GO" id="GO:0003700">
    <property type="term" value="F:DNA-binding transcription factor activity"/>
    <property type="evidence" value="ECO:0007669"/>
    <property type="project" value="InterPro"/>
</dbReference>
<dbReference type="SUPFAM" id="SSF64288">
    <property type="entry name" value="Chorismate lyase-like"/>
    <property type="match status" value="1"/>
</dbReference>
<accession>A0A5K1ITJ3</accession>
<dbReference type="PROSITE" id="PS50949">
    <property type="entry name" value="HTH_GNTR"/>
    <property type="match status" value="1"/>
</dbReference>
<dbReference type="RefSeq" id="WP_222837970.1">
    <property type="nucleotide sequence ID" value="NZ_CAAKNU010000066.1"/>
</dbReference>
<dbReference type="GO" id="GO:0003677">
    <property type="term" value="F:DNA binding"/>
    <property type="evidence" value="ECO:0007669"/>
    <property type="project" value="UniProtKB-KW"/>
</dbReference>
<dbReference type="PANTHER" id="PTHR44846">
    <property type="entry name" value="MANNOSYL-D-GLYCERATE TRANSPORT/METABOLISM SYSTEM REPRESSOR MNGR-RELATED"/>
    <property type="match status" value="1"/>
</dbReference>
<organism evidence="5 6">
    <name type="scientific">Collinsella aerofaciens</name>
    <dbReference type="NCBI Taxonomy" id="74426"/>
    <lineage>
        <taxon>Bacteria</taxon>
        <taxon>Bacillati</taxon>
        <taxon>Actinomycetota</taxon>
        <taxon>Coriobacteriia</taxon>
        <taxon>Coriobacteriales</taxon>
        <taxon>Coriobacteriaceae</taxon>
        <taxon>Collinsella</taxon>
    </lineage>
</organism>
<dbReference type="SUPFAM" id="SSF46785">
    <property type="entry name" value="Winged helix' DNA-binding domain"/>
    <property type="match status" value="1"/>
</dbReference>
<dbReference type="InterPro" id="IPR011663">
    <property type="entry name" value="UTRA"/>
</dbReference>
<dbReference type="InterPro" id="IPR000524">
    <property type="entry name" value="Tscrpt_reg_HTH_GntR"/>
</dbReference>
<evidence type="ECO:0000259" key="4">
    <source>
        <dbReference type="PROSITE" id="PS50949"/>
    </source>
</evidence>
<evidence type="ECO:0000256" key="3">
    <source>
        <dbReference type="ARBA" id="ARBA00023163"/>
    </source>
</evidence>
<name>A0A5K1ITJ3_9ACTN</name>
<keyword evidence="6" id="KW-1185">Reference proteome</keyword>
<dbReference type="Gene3D" id="3.40.1410.10">
    <property type="entry name" value="Chorismate lyase-like"/>
    <property type="match status" value="1"/>
</dbReference>
<dbReference type="AlphaFoldDB" id="A0A5K1ITJ3"/>
<protein>
    <submittedName>
        <fullName evidence="5">HTH-type transcriptional repressor YvoA</fullName>
    </submittedName>
</protein>
<dbReference type="Pfam" id="PF07702">
    <property type="entry name" value="UTRA"/>
    <property type="match status" value="1"/>
</dbReference>
<dbReference type="SMART" id="SM00345">
    <property type="entry name" value="HTH_GNTR"/>
    <property type="match status" value="1"/>
</dbReference>
<dbReference type="PANTHER" id="PTHR44846:SF1">
    <property type="entry name" value="MANNOSYL-D-GLYCERATE TRANSPORT_METABOLISM SYSTEM REPRESSOR MNGR-RELATED"/>
    <property type="match status" value="1"/>
</dbReference>
<feature type="domain" description="HTH gntR-type" evidence="4">
    <location>
        <begin position="16"/>
        <end position="84"/>
    </location>
</feature>